<dbReference type="InterPro" id="IPR013783">
    <property type="entry name" value="Ig-like_fold"/>
</dbReference>
<feature type="compositionally biased region" description="Basic and acidic residues" evidence="1">
    <location>
        <begin position="1102"/>
        <end position="1113"/>
    </location>
</feature>
<dbReference type="InterPro" id="IPR058952">
    <property type="entry name" value="Ig_CFAP47"/>
</dbReference>
<dbReference type="OMA" id="PMTNEAK"/>
<dbReference type="OrthoDB" id="10060824at2759"/>
<dbReference type="Pfam" id="PF26579">
    <property type="entry name" value="Ig_CFAP47"/>
    <property type="match status" value="1"/>
</dbReference>
<organism evidence="3 4">
    <name type="scientific">Chiloscyllium punctatum</name>
    <name type="common">Brownbanded bambooshark</name>
    <name type="synonym">Hemiscyllium punctatum</name>
    <dbReference type="NCBI Taxonomy" id="137246"/>
    <lineage>
        <taxon>Eukaryota</taxon>
        <taxon>Metazoa</taxon>
        <taxon>Chordata</taxon>
        <taxon>Craniata</taxon>
        <taxon>Vertebrata</taxon>
        <taxon>Chondrichthyes</taxon>
        <taxon>Elasmobranchii</taxon>
        <taxon>Galeomorphii</taxon>
        <taxon>Galeoidea</taxon>
        <taxon>Orectolobiformes</taxon>
        <taxon>Hemiscylliidae</taxon>
        <taxon>Chiloscyllium</taxon>
    </lineage>
</organism>
<name>A0A401RV99_CHIPU</name>
<dbReference type="Gene3D" id="2.60.40.10">
    <property type="entry name" value="Immunoglobulins"/>
    <property type="match status" value="4"/>
</dbReference>
<accession>A0A401RV99</accession>
<feature type="region of interest" description="Disordered" evidence="1">
    <location>
        <begin position="186"/>
        <end position="221"/>
    </location>
</feature>
<protein>
    <recommendedName>
        <fullName evidence="2">Calponin-homology (CH) domain-containing protein</fullName>
    </recommendedName>
</protein>
<dbReference type="InterPro" id="IPR036872">
    <property type="entry name" value="CH_dom_sf"/>
</dbReference>
<dbReference type="PANTHER" id="PTHR45912">
    <property type="entry name" value="CILIA- AND FLAGELLA-ASSOCIATED PROTEIN 47"/>
    <property type="match status" value="1"/>
</dbReference>
<evidence type="ECO:0000256" key="1">
    <source>
        <dbReference type="SAM" id="MobiDB-lite"/>
    </source>
</evidence>
<dbReference type="InterPro" id="IPR008962">
    <property type="entry name" value="PapD-like_sf"/>
</dbReference>
<dbReference type="EMBL" id="BEZZ01000006">
    <property type="protein sequence ID" value="GCC22077.1"/>
    <property type="molecule type" value="Genomic_DNA"/>
</dbReference>
<dbReference type="InterPro" id="IPR001715">
    <property type="entry name" value="CH_dom"/>
</dbReference>
<reference evidence="3 4" key="1">
    <citation type="journal article" date="2018" name="Nat. Ecol. Evol.">
        <title>Shark genomes provide insights into elasmobranch evolution and the origin of vertebrates.</title>
        <authorList>
            <person name="Hara Y"/>
            <person name="Yamaguchi K"/>
            <person name="Onimaru K"/>
            <person name="Kadota M"/>
            <person name="Koyanagi M"/>
            <person name="Keeley SD"/>
            <person name="Tatsumi K"/>
            <person name="Tanaka K"/>
            <person name="Motone F"/>
            <person name="Kageyama Y"/>
            <person name="Nozu R"/>
            <person name="Adachi N"/>
            <person name="Nishimura O"/>
            <person name="Nakagawa R"/>
            <person name="Tanegashima C"/>
            <person name="Kiyatake I"/>
            <person name="Matsumoto R"/>
            <person name="Murakumo K"/>
            <person name="Nishida K"/>
            <person name="Terakita A"/>
            <person name="Kuratani S"/>
            <person name="Sato K"/>
            <person name="Hyodo S Kuraku.S."/>
        </authorList>
    </citation>
    <scope>NUCLEOTIDE SEQUENCE [LARGE SCALE GENOMIC DNA]</scope>
</reference>
<dbReference type="PROSITE" id="PS50021">
    <property type="entry name" value="CH"/>
    <property type="match status" value="1"/>
</dbReference>
<feature type="compositionally biased region" description="Basic and acidic residues" evidence="1">
    <location>
        <begin position="212"/>
        <end position="221"/>
    </location>
</feature>
<dbReference type="Pfam" id="PF24529">
    <property type="entry name" value="CFAP47"/>
    <property type="match status" value="1"/>
</dbReference>
<gene>
    <name evidence="3" type="ORF">chiPu_0000462</name>
</gene>
<evidence type="ECO:0000313" key="4">
    <source>
        <dbReference type="Proteomes" id="UP000287033"/>
    </source>
</evidence>
<dbReference type="SUPFAM" id="SSF49354">
    <property type="entry name" value="PapD-like"/>
    <property type="match status" value="1"/>
</dbReference>
<dbReference type="PANTHER" id="PTHR45912:SF3">
    <property type="entry name" value="CILIA- AND FLAGELLA-ASSOCIATED PROTEIN 47"/>
    <property type="match status" value="1"/>
</dbReference>
<evidence type="ECO:0000313" key="3">
    <source>
        <dbReference type="EMBL" id="GCC22077.1"/>
    </source>
</evidence>
<dbReference type="InterPro" id="IPR056343">
    <property type="entry name" value="CFAP47_dom"/>
</dbReference>
<evidence type="ECO:0000259" key="2">
    <source>
        <dbReference type="PROSITE" id="PS50021"/>
    </source>
</evidence>
<keyword evidence="4" id="KW-1185">Reference proteome</keyword>
<dbReference type="STRING" id="137246.A0A401RV99"/>
<feature type="region of interest" description="Disordered" evidence="1">
    <location>
        <begin position="1081"/>
        <end position="1113"/>
    </location>
</feature>
<proteinExistence type="predicted"/>
<feature type="compositionally biased region" description="Low complexity" evidence="1">
    <location>
        <begin position="1081"/>
        <end position="1093"/>
    </location>
</feature>
<comment type="caution">
    <text evidence="3">The sequence shown here is derived from an EMBL/GenBank/DDBJ whole genome shotgun (WGS) entry which is preliminary data.</text>
</comment>
<dbReference type="Gene3D" id="1.10.418.10">
    <property type="entry name" value="Calponin-like domain"/>
    <property type="match status" value="1"/>
</dbReference>
<dbReference type="GO" id="GO:0005929">
    <property type="term" value="C:cilium"/>
    <property type="evidence" value="ECO:0007669"/>
    <property type="project" value="TreeGrafter"/>
</dbReference>
<dbReference type="SUPFAM" id="SSF47576">
    <property type="entry name" value="Calponin-homology domain, CH-domain"/>
    <property type="match status" value="1"/>
</dbReference>
<dbReference type="Proteomes" id="UP000287033">
    <property type="component" value="Unassembled WGS sequence"/>
</dbReference>
<sequence>MVDQPQVELALTGIGFRVCLNISPVTEFDFKECLLGEKAYVISTLRNDSPLLPLCFRFPKIAHFQITPAKGRIKPGQSKDIIICFAAEQLGIFRVIQLIKFFGLVMVPDNPIKLKMQPFHQMKITLLGVCKASVKKLEPKSIPQITPAIANEPETLAQQTTDRKVKYIDSCPVTLPTGCESLLFQQNRSKNVENKAPTSKPDGRGASTRSSNRIEKYTEKTHQQIPVDPEYTYNDDEAAAMKAHKKYYEDFIRHLRLRRSQKQDRREFEQFNNTKDIGLRPAEGLNSPYPEVTPFMPQRQPLKICSTVPPPRKHKPKVKYSNLAEKPALACRDESSVGTMAHFAKARDGLNAVPSSLQEEMDCSLFLTPQQIHQISIGPTTIDFGNVCVYSTSKQILNIVNNLPTYILIEVTADYPELRESSPLSQVVPPTSAACLPIIFESPSEGAFQKSIDYKINNHHVGRILILANVVCVALELSTNEVVLTPNYGFLAETGFRTTVRLYNRRNYPAQFSWSPILSEVGIAFFIRPDGGIVDAFNDVECEVAWHASFFSPKEGEFDLIVHHGNKLRLKCIAKLGHVNIRFAESRLLFKSASWNLTTMKTAILKNYGQHHAYFKVRNVHPVPGMTVTPAYGIVPVGGHVLFKIFFHPTTVFKFDTRLKKSFVFHGIYCGSSSTIPFTLINSTESPIKLEFDFAKYRDFSLNFEASADATQDLLNYQLYIVSLRGRERIKCELVFSPTDVASYDFNLPVIINGSVTPSPPPSSIPPDPYDEISIGSSEVQLLNSATPSRRVQATVLYPPLELSDTKLEFSLLPGYNDMGAIVADPFVKKVEIHNTSSKEIKWLFDLDSQQNSTLEDGTFRIFNYCGNIKPGERHCITIGFCTQCPGKYRCEIPMFINEDRISPYRVITLIGVIHIPKLFIDPPFVILNPVPLGTEISATVQITCLDYLSDCILQAEVPETETEEGNWIKPFTCQFPEGSTLPFRSETIRSITCCIIFCSFCPISVSANVTLIDQDRSRFTLPVSVSADNCLLSIYRYIALHSTDQHIVLKTGTNASKHDSIGKVILQPYYTPAASTRSSSTITRFSPSTSSFEESVTDSSRNADSKVEKKDTESEAELLGRKNYLGDLLFSAENITEDIFYQRVLNAVRTWFTLFGWPNGMNPVSIPESLRSTEHIGRDTKTIYEMLNHLSGQWLPGFTGKKPLLGDPMERLLQLHWQYSTLLTFLKVQGACLAHVKPEFLLEPEQFKQWNQLQGCSQITESTEIFKLGDGVFESVSKRSWTDLLLQIYKITVLSRLTLKDINNILCAIPPTRWIINFDLDLLDGLVLAAVVAAYCPHLIPTHFENMYTSPAAPEQCLHNSLILLKAFDTIGLDFDIQATDISDPNPITMLMLCVYLYERLPNYRPKMTVEFTGELHATIVKHVRLQNPFMKDLVYFATIVGKEANDFTLPNGNEVVIPERSHVDINVEFTSRFLKPEQALLIFVSRLRKGVAAATTTFLLTSQINGINPTDTFKCESPCFKQKRMQLNIFNPLNVNGLFRSGVPAADIERIRKLLGLFVPRELSRCVILMETRISLFKTEDFACIAALLDKVKMQNQKIKVRFSDLQPEPGGFGNNVFGNGAINQNMGQKMSLQENWVSEYFCEINSLNLEPQRYSVLEILYLPFHIGKSYCTILLMNEQIGEFVYCLEGTGCIPLPCTGLEVFSPDAVSNYCAAPDNKNATQVILYYKCNANCTFDQEVKIPLINEAREKALAIVGQQQMSQTEYKRRKIAGTLESSSVRASAAASNPCCTQKNVLHALTTDCTGPKVIEYTVELSMPGNFECPDKISIPVSRARRVTAESPETCGRNVNKTDKEDSAILPMKFFAKGPGRYPCQIFLRSPCDIRLYNIVCVVNPEDNLETELEVIASTHQSVIKNIPLHNDSQEDWKLKAVLEGKDFFGPSMMYIQACETSMYPLMFKPNFECVTMGKLVLMNETDGTERTINLKGIGKKPVAVDHVMIDCQVRQITRQVLMVPNYTQTRLTCKVVSDLVIVSGEPYITLKAGQTAPYLLNILPWKRGKFTGVISFVVEDETQQQQIPQCSSSVEKLDNEQPATNETSVACEASGDVNSEKNILYRVWFYLEINATPAPPEQCLCVTCAVLDAIDVIIPISNPLQEPLVLDVMLNGAGITGDTNLAVGPKEVISYKARYTPHVVGERRGSVTFHSDRIGEFWYELNLTAKKPTPISLPELQCELGKRVWQVIPLANSTIETLKLEVVNSNPGVFSVEIDPRKVLVVNPQSTLEVPFQFSPSTLGKNDHCATIIFKCSQFEEWTFHLSGVGLLPQQMDPVSVSACVNSHASVIVSFENPTNEFLLVDVLMTGSEQVMHHQCPSDLLQCSNKESVFCIPLKQNQGLLLPPKGKLDIPVIFAPDDMVLYEGLLVVQIKKQDGSSWIYEMDNVTNKELRSFCRSQGGGISAIRWLYPIYGIPETLSTKLSPAVIRCQARNRKEETMEVHLTGVVPGSSCDTTPTQTKPPCIYNQEGGQGASAGQTPTGDFFYEIQFETEKARIQMESTIAVNFVKKKWDTETGIVTITFNIIFAPYKPVSQSAMLKVQSATGGIWRFPLLLIATEPQVDDVINIEALGLNKESVICFRLTSQTRYPKPFTAHFLPCSDQAFVVSPQAGELLPLGSTGTLFTVGFTPRMYSKKYKAKLLIQTVDMQWMYEINGLDPQYIPPNVQHGKIVHKGFKQTVAVQQRNFIKENLKVITTAVSSPLKGAPLVHYK</sequence>
<dbReference type="GO" id="GO:0007288">
    <property type="term" value="P:sperm axoneme assembly"/>
    <property type="evidence" value="ECO:0007669"/>
    <property type="project" value="TreeGrafter"/>
</dbReference>
<feature type="domain" description="Calponin-homology (CH)" evidence="2">
    <location>
        <begin position="1293"/>
        <end position="1403"/>
    </location>
</feature>